<protein>
    <submittedName>
        <fullName evidence="3">Collagen alpha-1(II) chain-like</fullName>
    </submittedName>
</protein>
<name>A0A2Y9K7L7_ENHLU</name>
<dbReference type="Proteomes" id="UP000248482">
    <property type="component" value="Unplaced"/>
</dbReference>
<sequence length="240" mass="23861">MLLLCAVGAAGGPAGRRLGLGAGFNEKAAGSSRPRGPRGGPSCSCPRLARHCSEASRTAGGGPGGDWAPRGGRGWVRAPPGGPRPGGKCCGPPGSPGALPAPGGSRHRAPSTKVPLASRLKPAGQVRRPRLSGKPATLGWQLFGGLPPAVRLARDSSSLGFASGGAGCPPRAESAAPSCICGRCTWALPVLYPRADPSAPGVSPACRYDQVPEQGARGPGANRGPVTGHPQRCPQSGCAT</sequence>
<evidence type="ECO:0000313" key="2">
    <source>
        <dbReference type="Proteomes" id="UP000248482"/>
    </source>
</evidence>
<evidence type="ECO:0000313" key="3">
    <source>
        <dbReference type="RefSeq" id="XP_022367599.1"/>
    </source>
</evidence>
<dbReference type="KEGG" id="elk:111153102"/>
<gene>
    <name evidence="3" type="primary">LOC111153102</name>
</gene>
<feature type="region of interest" description="Disordered" evidence="1">
    <location>
        <begin position="202"/>
        <end position="240"/>
    </location>
</feature>
<accession>A0A2Y9K7L7</accession>
<feature type="compositionally biased region" description="Low complexity" evidence="1">
    <location>
        <begin position="90"/>
        <end position="104"/>
    </location>
</feature>
<feature type="compositionally biased region" description="Low complexity" evidence="1">
    <location>
        <begin position="30"/>
        <end position="46"/>
    </location>
</feature>
<feature type="region of interest" description="Disordered" evidence="1">
    <location>
        <begin position="27"/>
        <end position="46"/>
    </location>
</feature>
<feature type="compositionally biased region" description="Low complexity" evidence="1">
    <location>
        <begin position="66"/>
        <end position="79"/>
    </location>
</feature>
<dbReference type="RefSeq" id="XP_022367599.1">
    <property type="nucleotide sequence ID" value="XM_022511891.1"/>
</dbReference>
<reference evidence="3" key="1">
    <citation type="submission" date="2025-08" db="UniProtKB">
        <authorList>
            <consortium name="RefSeq"/>
        </authorList>
    </citation>
    <scope>IDENTIFICATION</scope>
    <source>
        <tissue evidence="3">Blood</tissue>
    </source>
</reference>
<dbReference type="GeneID" id="111153102"/>
<organism evidence="2 3">
    <name type="scientific">Enhydra lutris kenyoni</name>
    <name type="common">northern sea otter</name>
    <dbReference type="NCBI Taxonomy" id="391180"/>
    <lineage>
        <taxon>Eukaryota</taxon>
        <taxon>Metazoa</taxon>
        <taxon>Chordata</taxon>
        <taxon>Craniata</taxon>
        <taxon>Vertebrata</taxon>
        <taxon>Euteleostomi</taxon>
        <taxon>Mammalia</taxon>
        <taxon>Eutheria</taxon>
        <taxon>Laurasiatheria</taxon>
        <taxon>Carnivora</taxon>
        <taxon>Caniformia</taxon>
        <taxon>Musteloidea</taxon>
        <taxon>Mustelidae</taxon>
        <taxon>Lutrinae</taxon>
        <taxon>Enhydra</taxon>
    </lineage>
</organism>
<feature type="region of interest" description="Disordered" evidence="1">
    <location>
        <begin position="54"/>
        <end position="132"/>
    </location>
</feature>
<keyword evidence="2" id="KW-1185">Reference proteome</keyword>
<evidence type="ECO:0000256" key="1">
    <source>
        <dbReference type="SAM" id="MobiDB-lite"/>
    </source>
</evidence>
<dbReference type="AlphaFoldDB" id="A0A2Y9K7L7"/>
<proteinExistence type="predicted"/>